<dbReference type="EMBL" id="CP017478">
    <property type="protein sequence ID" value="AOW21040.1"/>
    <property type="molecule type" value="Genomic_DNA"/>
</dbReference>
<evidence type="ECO:0000259" key="2">
    <source>
        <dbReference type="Pfam" id="PF19351"/>
    </source>
</evidence>
<dbReference type="RefSeq" id="WP_070237204.1">
    <property type="nucleotide sequence ID" value="NZ_CP017478.1"/>
</dbReference>
<dbReference type="AlphaFoldDB" id="A0A1D8P8Y9"/>
<protein>
    <submittedName>
        <fullName evidence="3">AAA family ATPase</fullName>
    </submittedName>
</protein>
<dbReference type="Pfam" id="PF04326">
    <property type="entry name" value="SLFN_AlbA_2"/>
    <property type="match status" value="1"/>
</dbReference>
<reference evidence="3 4" key="1">
    <citation type="submission" date="2016-10" db="EMBL/GenBank/DDBJ databases">
        <title>Lutibacter sp. LPB0138, isolated from marine gastropod.</title>
        <authorList>
            <person name="Kim E."/>
            <person name="Yi H."/>
        </authorList>
    </citation>
    <scope>NUCLEOTIDE SEQUENCE [LARGE SCALE GENOMIC DNA]</scope>
    <source>
        <strain evidence="3 4">LPB0138</strain>
    </source>
</reference>
<proteinExistence type="predicted"/>
<feature type="domain" description="DUF5929" evidence="2">
    <location>
        <begin position="158"/>
        <end position="379"/>
    </location>
</feature>
<dbReference type="InterPro" id="IPR045973">
    <property type="entry name" value="DUF5929"/>
</dbReference>
<keyword evidence="4" id="KW-1185">Reference proteome</keyword>
<accession>A0A1D8P8Y9</accession>
<name>A0A1D8P8Y9_9FLAO</name>
<dbReference type="STRING" id="1850246.LPB138_10265"/>
<organism evidence="3 4">
    <name type="scientific">Urechidicola croceus</name>
    <dbReference type="NCBI Taxonomy" id="1850246"/>
    <lineage>
        <taxon>Bacteria</taxon>
        <taxon>Pseudomonadati</taxon>
        <taxon>Bacteroidota</taxon>
        <taxon>Flavobacteriia</taxon>
        <taxon>Flavobacteriales</taxon>
        <taxon>Flavobacteriaceae</taxon>
        <taxon>Urechidicola</taxon>
    </lineage>
</organism>
<dbReference type="OrthoDB" id="1150046at2"/>
<dbReference type="KEGG" id="lul:LPB138_10265"/>
<gene>
    <name evidence="3" type="ORF">LPB138_10265</name>
</gene>
<dbReference type="Gene3D" id="3.30.950.30">
    <property type="entry name" value="Schlafen, AAA domain"/>
    <property type="match status" value="1"/>
</dbReference>
<sequence length="379" mass="44065">MINKRLLIKNLLSHNDENSFYDKKQELTLSGKVGKAKFIKHICALSNSNPENNSYIVIGVQDETNEIMGVDFYDDSKIQNLVNAYLSNPPKIQYENVGFPKLPKHKVVGLVTIHPTSKIASLKKNAWKYLKGTTFYRRGSNSMPTTEDFQLRNTNKLIVESIEKNASNNIQMTLDGVFDFINNHSSEFNPTYKVFKEQFVLCWAGKKKTVGAKTYYSRVDIALINEQVRLFYSALDEVKIEFNNQSFIITEYVHLGINEKYDYYPLEKTVIHFKDNGKHDIVSELLFQPPEYDRTVLHHIYNSNNTILEKLKSKQPLLLNEQKDLKKFPTTYLICALNGFEKAKSKLQESKNYLRDMEDKTAYIQFKDSMRILRKVKYS</sequence>
<evidence type="ECO:0000313" key="3">
    <source>
        <dbReference type="EMBL" id="AOW21040.1"/>
    </source>
</evidence>
<evidence type="ECO:0000259" key="1">
    <source>
        <dbReference type="Pfam" id="PF04326"/>
    </source>
</evidence>
<dbReference type="Proteomes" id="UP000176050">
    <property type="component" value="Chromosome"/>
</dbReference>
<dbReference type="Pfam" id="PF19351">
    <property type="entry name" value="DUF5929"/>
    <property type="match status" value="1"/>
</dbReference>
<feature type="domain" description="Schlafen AlbA-2" evidence="1">
    <location>
        <begin position="17"/>
        <end position="144"/>
    </location>
</feature>
<dbReference type="InterPro" id="IPR007421">
    <property type="entry name" value="Schlafen_AlbA_2_dom"/>
</dbReference>
<dbReference type="InterPro" id="IPR038461">
    <property type="entry name" value="Schlafen_AlbA_2_dom_sf"/>
</dbReference>
<evidence type="ECO:0000313" key="4">
    <source>
        <dbReference type="Proteomes" id="UP000176050"/>
    </source>
</evidence>